<reference evidence="1" key="1">
    <citation type="journal article" date="2021" name="bioRxiv">
        <title>Whole Genome Assembly and Annotation of Northern Wild Rice, Zizania palustris L., Supports a Whole Genome Duplication in the Zizania Genus.</title>
        <authorList>
            <person name="Haas M."/>
            <person name="Kono T."/>
            <person name="Macchietto M."/>
            <person name="Millas R."/>
            <person name="McGilp L."/>
            <person name="Shao M."/>
            <person name="Duquette J."/>
            <person name="Hirsch C.N."/>
            <person name="Kimball J."/>
        </authorList>
    </citation>
    <scope>NUCLEOTIDE SEQUENCE</scope>
    <source>
        <tissue evidence="1">Fresh leaf tissue</tissue>
    </source>
</reference>
<comment type="caution">
    <text evidence="1">The sequence shown here is derived from an EMBL/GenBank/DDBJ whole genome shotgun (WGS) entry which is preliminary data.</text>
</comment>
<dbReference type="AlphaFoldDB" id="A0A8J5R6L0"/>
<name>A0A8J5R6L0_ZIZPA</name>
<dbReference type="EMBL" id="JAAALK010000290">
    <property type="protein sequence ID" value="KAG8047381.1"/>
    <property type="molecule type" value="Genomic_DNA"/>
</dbReference>
<sequence length="88" mass="9574">MELCLSLLTGSCACRKADRLLCQGCRTCSARVRKSNRVAVGKRIPAVVKLSNLLRQLEALLSWGPRACKGCRAAQLCRRLVAAATDDE</sequence>
<evidence type="ECO:0000313" key="2">
    <source>
        <dbReference type="Proteomes" id="UP000729402"/>
    </source>
</evidence>
<dbReference type="Proteomes" id="UP000729402">
    <property type="component" value="Unassembled WGS sequence"/>
</dbReference>
<organism evidence="1 2">
    <name type="scientific">Zizania palustris</name>
    <name type="common">Northern wild rice</name>
    <dbReference type="NCBI Taxonomy" id="103762"/>
    <lineage>
        <taxon>Eukaryota</taxon>
        <taxon>Viridiplantae</taxon>
        <taxon>Streptophyta</taxon>
        <taxon>Embryophyta</taxon>
        <taxon>Tracheophyta</taxon>
        <taxon>Spermatophyta</taxon>
        <taxon>Magnoliopsida</taxon>
        <taxon>Liliopsida</taxon>
        <taxon>Poales</taxon>
        <taxon>Poaceae</taxon>
        <taxon>BOP clade</taxon>
        <taxon>Oryzoideae</taxon>
        <taxon>Oryzeae</taxon>
        <taxon>Zizaniinae</taxon>
        <taxon>Zizania</taxon>
    </lineage>
</organism>
<accession>A0A8J5R6L0</accession>
<gene>
    <name evidence="1" type="ORF">GUJ93_ZPchr0008g13212</name>
</gene>
<proteinExistence type="predicted"/>
<keyword evidence="2" id="KW-1185">Reference proteome</keyword>
<reference evidence="1" key="2">
    <citation type="submission" date="2021-02" db="EMBL/GenBank/DDBJ databases">
        <authorList>
            <person name="Kimball J.A."/>
            <person name="Haas M.W."/>
            <person name="Macchietto M."/>
            <person name="Kono T."/>
            <person name="Duquette J."/>
            <person name="Shao M."/>
        </authorList>
    </citation>
    <scope>NUCLEOTIDE SEQUENCE</scope>
    <source>
        <tissue evidence="1">Fresh leaf tissue</tissue>
    </source>
</reference>
<protein>
    <submittedName>
        <fullName evidence="1">Uncharacterized protein</fullName>
    </submittedName>
</protein>
<evidence type="ECO:0000313" key="1">
    <source>
        <dbReference type="EMBL" id="KAG8047381.1"/>
    </source>
</evidence>